<dbReference type="InterPro" id="IPR001054">
    <property type="entry name" value="A/G_cyclase"/>
</dbReference>
<dbReference type="EMBL" id="JAAKZF010000019">
    <property type="protein sequence ID" value="NGO52585.1"/>
    <property type="molecule type" value="Genomic_DNA"/>
</dbReference>
<dbReference type="InterPro" id="IPR029787">
    <property type="entry name" value="Nucleotide_cyclase"/>
</dbReference>
<feature type="domain" description="Guanylate cyclase" evidence="1">
    <location>
        <begin position="220"/>
        <end position="355"/>
    </location>
</feature>
<protein>
    <submittedName>
        <fullName evidence="2">Adenylate/guanylate cyclase domain-containing protein</fullName>
    </submittedName>
</protein>
<dbReference type="PROSITE" id="PS50125">
    <property type="entry name" value="GUANYLATE_CYCLASE_2"/>
    <property type="match status" value="1"/>
</dbReference>
<dbReference type="GO" id="GO:0004016">
    <property type="term" value="F:adenylate cyclase activity"/>
    <property type="evidence" value="ECO:0007669"/>
    <property type="project" value="UniProtKB-ARBA"/>
</dbReference>
<reference evidence="2 3" key="1">
    <citation type="submission" date="2020-02" db="EMBL/GenBank/DDBJ databases">
        <title>Genome sequence of strain CCNWXJ40-4.</title>
        <authorList>
            <person name="Gao J."/>
            <person name="Sun J."/>
        </authorList>
    </citation>
    <scope>NUCLEOTIDE SEQUENCE [LARGE SCALE GENOMIC DNA]</scope>
    <source>
        <strain evidence="2 3">CCNWXJ 40-4</strain>
    </source>
</reference>
<sequence>MSITNADVSTILMDKVADWLSHSSLVGDDLETMVRGFCERLAAAGLPLARVHLSFSMLHPLYDALGFTWERGTGMHVEGFRKKPGETAERFLRSPYYHLLSNNLDHLRRRIDPEGPSEFPIFDDLKLLGVTDYLAFKHWFDGDNNQGMLGSWSTDNPGGFSENMIAALLRVQNHLAVAAKMAVLSKLADNMLTTYLGGDAGKRVLNGQIKRGEGDTIRAALVMADMRGSTMLAEREGREVYIETLNRFFDAIAAPFNRRGGQIMSFLGDGFLAVYPCDRHREPSEIACRAALAAAFKASARMADLNEERKQKGLAEIGYGIGLHVGNVMFGNVGLTDRLTFSAFGSAVNEVQRLQVLTKKYPHRLIASKDFATYTGGGWVTLGKEKLAGVRQKLTILHPDVTDIEMTDEDGFEVTYDGMSDAEQLMLLIRGGGQSMIEVNGGKKLQ</sequence>
<evidence type="ECO:0000259" key="1">
    <source>
        <dbReference type="PROSITE" id="PS50125"/>
    </source>
</evidence>
<dbReference type="Pfam" id="PF00211">
    <property type="entry name" value="Guanylate_cyc"/>
    <property type="match status" value="1"/>
</dbReference>
<accession>A0A6G4WCR1</accession>
<comment type="caution">
    <text evidence="2">The sequence shown here is derived from an EMBL/GenBank/DDBJ whole genome shotgun (WGS) entry which is preliminary data.</text>
</comment>
<dbReference type="GO" id="GO:0035556">
    <property type="term" value="P:intracellular signal transduction"/>
    <property type="evidence" value="ECO:0007669"/>
    <property type="project" value="InterPro"/>
</dbReference>
<dbReference type="InterPro" id="IPR050697">
    <property type="entry name" value="Adenylyl/Guanylyl_Cyclase_3/4"/>
</dbReference>
<organism evidence="2 3">
    <name type="scientific">Allomesorhizobium camelthorni</name>
    <dbReference type="NCBI Taxonomy" id="475069"/>
    <lineage>
        <taxon>Bacteria</taxon>
        <taxon>Pseudomonadati</taxon>
        <taxon>Pseudomonadota</taxon>
        <taxon>Alphaproteobacteria</taxon>
        <taxon>Hyphomicrobiales</taxon>
        <taxon>Phyllobacteriaceae</taxon>
        <taxon>Allomesorhizobium</taxon>
    </lineage>
</organism>
<dbReference type="PANTHER" id="PTHR43081:SF11">
    <property type="entry name" value="BLR2264 PROTEIN"/>
    <property type="match status" value="1"/>
</dbReference>
<dbReference type="SUPFAM" id="SSF55073">
    <property type="entry name" value="Nucleotide cyclase"/>
    <property type="match status" value="1"/>
</dbReference>
<dbReference type="GO" id="GO:0006171">
    <property type="term" value="P:cAMP biosynthetic process"/>
    <property type="evidence" value="ECO:0007669"/>
    <property type="project" value="TreeGrafter"/>
</dbReference>
<proteinExistence type="predicted"/>
<dbReference type="Gene3D" id="3.30.70.1230">
    <property type="entry name" value="Nucleotide cyclase"/>
    <property type="match status" value="1"/>
</dbReference>
<dbReference type="Proteomes" id="UP001642900">
    <property type="component" value="Unassembled WGS sequence"/>
</dbReference>
<evidence type="ECO:0000313" key="3">
    <source>
        <dbReference type="Proteomes" id="UP001642900"/>
    </source>
</evidence>
<keyword evidence="3" id="KW-1185">Reference proteome</keyword>
<dbReference type="RefSeq" id="WP_165029111.1">
    <property type="nucleotide sequence ID" value="NZ_JAAKZF010000019.1"/>
</dbReference>
<dbReference type="AlphaFoldDB" id="A0A6G4WCR1"/>
<evidence type="ECO:0000313" key="2">
    <source>
        <dbReference type="EMBL" id="NGO52585.1"/>
    </source>
</evidence>
<dbReference type="PANTHER" id="PTHR43081">
    <property type="entry name" value="ADENYLATE CYCLASE, TERMINAL-DIFFERENTIATION SPECIFIC-RELATED"/>
    <property type="match status" value="1"/>
</dbReference>
<gene>
    <name evidence="2" type="ORF">G6N73_15600</name>
</gene>
<dbReference type="CDD" id="cd07302">
    <property type="entry name" value="CHD"/>
    <property type="match status" value="1"/>
</dbReference>
<name>A0A6G4WCR1_9HYPH</name>